<dbReference type="Gene3D" id="4.10.280.10">
    <property type="entry name" value="Helix-loop-helix DNA-binding domain"/>
    <property type="match status" value="1"/>
</dbReference>
<evidence type="ECO:0000256" key="5">
    <source>
        <dbReference type="ARBA" id="ARBA00022782"/>
    </source>
</evidence>
<dbReference type="SMART" id="SM00353">
    <property type="entry name" value="HLH"/>
    <property type="match status" value="1"/>
</dbReference>
<evidence type="ECO:0000259" key="9">
    <source>
        <dbReference type="PROSITE" id="PS50888"/>
    </source>
</evidence>
<keyword evidence="4" id="KW-0517">Myogenesis</keyword>
<dbReference type="Proteomes" id="UP000289886">
    <property type="component" value="Unassembled WGS sequence"/>
</dbReference>
<dbReference type="GO" id="GO:0005634">
    <property type="term" value="C:nucleus"/>
    <property type="evidence" value="ECO:0007669"/>
    <property type="project" value="UniProtKB-SubCell"/>
</dbReference>
<dbReference type="GO" id="GO:0000981">
    <property type="term" value="F:DNA-binding transcription factor activity, RNA polymerase II-specific"/>
    <property type="evidence" value="ECO:0007669"/>
    <property type="project" value="TreeGrafter"/>
</dbReference>
<sequence>MELSEPLGYYFRDQEYLGNENVTPVFINYDEQVVSEDDGRLPKEGPKAFSNPAVPEEHVFAPPGFHHRAGPCLLWACTVCKRKSVTMDRRKAATQRERRRLKRINEGFEALKRKSVPNPNQRLPKVEILRSAIQYITRLQTLLRTLDDQEAVPIDRKDTHHSSLQVGDRFITLFFLLFNTTQGNNEDIVVFNLNHIKML</sequence>
<reference evidence="10 11" key="1">
    <citation type="submission" date="2019-01" db="EMBL/GenBank/DDBJ databases">
        <title>Draft Genome and Complete Hox-Cluster Characterization of the Sterlet Sturgeon (Acipenser ruthenus).</title>
        <authorList>
            <person name="Wei Q."/>
        </authorList>
    </citation>
    <scope>NUCLEOTIDE SEQUENCE [LARGE SCALE GENOMIC DNA]</scope>
    <source>
        <strain evidence="10">WHYD16114868_AA</strain>
        <tissue evidence="10">Blood</tissue>
    </source>
</reference>
<keyword evidence="7" id="KW-0539">Nucleus</keyword>
<protein>
    <recommendedName>
        <fullName evidence="8">Myogenic factor 6</fullName>
    </recommendedName>
</protein>
<evidence type="ECO:0000313" key="10">
    <source>
        <dbReference type="EMBL" id="RXM31768.1"/>
    </source>
</evidence>
<keyword evidence="5" id="KW-0221">Differentiation</keyword>
<feature type="domain" description="BHLH" evidence="9">
    <location>
        <begin position="88"/>
        <end position="139"/>
    </location>
</feature>
<keyword evidence="6" id="KW-0238">DNA-binding</keyword>
<accession>A0A444U9C3</accession>
<gene>
    <name evidence="10" type="ORF">EOD39_6691</name>
</gene>
<dbReference type="Pfam" id="PF00010">
    <property type="entry name" value="HLH"/>
    <property type="match status" value="1"/>
</dbReference>
<dbReference type="AlphaFoldDB" id="A0A444U9C3"/>
<name>A0A444U9C3_ACIRT</name>
<proteinExistence type="predicted"/>
<dbReference type="SMART" id="SM00520">
    <property type="entry name" value="BASIC"/>
    <property type="match status" value="1"/>
</dbReference>
<evidence type="ECO:0000256" key="1">
    <source>
        <dbReference type="ARBA" id="ARBA00004123"/>
    </source>
</evidence>
<dbReference type="PROSITE" id="PS50888">
    <property type="entry name" value="BHLH"/>
    <property type="match status" value="1"/>
</dbReference>
<dbReference type="InterPro" id="IPR039704">
    <property type="entry name" value="Myogenic_factor"/>
</dbReference>
<dbReference type="SUPFAM" id="SSF47459">
    <property type="entry name" value="HLH, helix-loop-helix DNA-binding domain"/>
    <property type="match status" value="1"/>
</dbReference>
<dbReference type="InterPro" id="IPR011598">
    <property type="entry name" value="bHLH_dom"/>
</dbReference>
<comment type="subcellular location">
    <subcellularLocation>
        <location evidence="1">Nucleus</location>
    </subcellularLocation>
</comment>
<comment type="subunit">
    <text evidence="2">Efficient DNA binding requires dimerization with another bHLH protein.</text>
</comment>
<dbReference type="GO" id="GO:0000978">
    <property type="term" value="F:RNA polymerase II cis-regulatory region sequence-specific DNA binding"/>
    <property type="evidence" value="ECO:0007669"/>
    <property type="project" value="TreeGrafter"/>
</dbReference>
<dbReference type="PANTHER" id="PTHR11534:SF4">
    <property type="entry name" value="MYOGENIC FACTOR 6"/>
    <property type="match status" value="1"/>
</dbReference>
<evidence type="ECO:0000256" key="4">
    <source>
        <dbReference type="ARBA" id="ARBA00022541"/>
    </source>
</evidence>
<dbReference type="GO" id="GO:0045663">
    <property type="term" value="P:positive regulation of myoblast differentiation"/>
    <property type="evidence" value="ECO:0007669"/>
    <property type="project" value="TreeGrafter"/>
</dbReference>
<evidence type="ECO:0000256" key="8">
    <source>
        <dbReference type="ARBA" id="ARBA00039263"/>
    </source>
</evidence>
<dbReference type="FunFam" id="4.10.280.10:FF:000005">
    <property type="entry name" value="Myogenic factor"/>
    <property type="match status" value="1"/>
</dbReference>
<keyword evidence="11" id="KW-1185">Reference proteome</keyword>
<comment type="caution">
    <text evidence="10">The sequence shown here is derived from an EMBL/GenBank/DDBJ whole genome shotgun (WGS) entry which is preliminary data.</text>
</comment>
<organism evidence="10 11">
    <name type="scientific">Acipenser ruthenus</name>
    <name type="common">Sterlet sturgeon</name>
    <dbReference type="NCBI Taxonomy" id="7906"/>
    <lineage>
        <taxon>Eukaryota</taxon>
        <taxon>Metazoa</taxon>
        <taxon>Chordata</taxon>
        <taxon>Craniata</taxon>
        <taxon>Vertebrata</taxon>
        <taxon>Euteleostomi</taxon>
        <taxon>Actinopterygii</taxon>
        <taxon>Chondrostei</taxon>
        <taxon>Acipenseriformes</taxon>
        <taxon>Acipenseridae</taxon>
        <taxon>Acipenser</taxon>
    </lineage>
</organism>
<dbReference type="GO" id="GO:0035914">
    <property type="term" value="P:skeletal muscle cell differentiation"/>
    <property type="evidence" value="ECO:0007669"/>
    <property type="project" value="TreeGrafter"/>
</dbReference>
<dbReference type="InterPro" id="IPR002546">
    <property type="entry name" value="MyoD_N"/>
</dbReference>
<keyword evidence="3" id="KW-0217">Developmental protein</keyword>
<dbReference type="InterPro" id="IPR036638">
    <property type="entry name" value="HLH_DNA-bd_sf"/>
</dbReference>
<dbReference type="Pfam" id="PF01586">
    <property type="entry name" value="Basic"/>
    <property type="match status" value="1"/>
</dbReference>
<evidence type="ECO:0000256" key="7">
    <source>
        <dbReference type="ARBA" id="ARBA00023242"/>
    </source>
</evidence>
<evidence type="ECO:0000256" key="2">
    <source>
        <dbReference type="ARBA" id="ARBA00011571"/>
    </source>
</evidence>
<dbReference type="GO" id="GO:0046983">
    <property type="term" value="F:protein dimerization activity"/>
    <property type="evidence" value="ECO:0007669"/>
    <property type="project" value="InterPro"/>
</dbReference>
<evidence type="ECO:0000256" key="6">
    <source>
        <dbReference type="ARBA" id="ARBA00023125"/>
    </source>
</evidence>
<evidence type="ECO:0000313" key="11">
    <source>
        <dbReference type="Proteomes" id="UP000289886"/>
    </source>
</evidence>
<dbReference type="GO" id="GO:0048743">
    <property type="term" value="P:positive regulation of skeletal muscle fiber development"/>
    <property type="evidence" value="ECO:0007669"/>
    <property type="project" value="TreeGrafter"/>
</dbReference>
<evidence type="ECO:0000256" key="3">
    <source>
        <dbReference type="ARBA" id="ARBA00022473"/>
    </source>
</evidence>
<dbReference type="PANTHER" id="PTHR11534">
    <property type="entry name" value="MYOGENIC FACTOR"/>
    <property type="match status" value="1"/>
</dbReference>
<dbReference type="EMBL" id="SCEB01215015">
    <property type="protein sequence ID" value="RXM31768.1"/>
    <property type="molecule type" value="Genomic_DNA"/>
</dbReference>